<dbReference type="OrthoDB" id="9810331at2"/>
<dbReference type="InterPro" id="IPR009000">
    <property type="entry name" value="Transl_B-barrel_sf"/>
</dbReference>
<feature type="domain" description="RimM N-terminal" evidence="6">
    <location>
        <begin position="13"/>
        <end position="96"/>
    </location>
</feature>
<comment type="subunit">
    <text evidence="5">Binds ribosomal protein uS19.</text>
</comment>
<comment type="subcellular location">
    <subcellularLocation>
        <location evidence="5">Cytoplasm</location>
    </subcellularLocation>
</comment>
<evidence type="ECO:0000259" key="7">
    <source>
        <dbReference type="Pfam" id="PF24986"/>
    </source>
</evidence>
<reference evidence="8 9" key="1">
    <citation type="submission" date="2013-07" db="EMBL/GenBank/DDBJ databases">
        <authorList>
            <consortium name="DOE Joint Genome Institute"/>
            <person name="Anderson I."/>
            <person name="Huntemann M."/>
            <person name="Han J."/>
            <person name="Chen A."/>
            <person name="Kyrpides N."/>
            <person name="Mavromatis K."/>
            <person name="Markowitz V."/>
            <person name="Palaniappan K."/>
            <person name="Ivanova N."/>
            <person name="Schaumberg A."/>
            <person name="Pati A."/>
            <person name="Liolios K."/>
            <person name="Nordberg H.P."/>
            <person name="Cantor M.N."/>
            <person name="Hua S.X."/>
            <person name="Woyke T."/>
        </authorList>
    </citation>
    <scope>NUCLEOTIDE SEQUENCE [LARGE SCALE GENOMIC DNA]</scope>
    <source>
        <strain evidence="8 9">DSM 19268</strain>
    </source>
</reference>
<comment type="similarity">
    <text evidence="5">Belongs to the RimM family.</text>
</comment>
<evidence type="ECO:0000256" key="2">
    <source>
        <dbReference type="ARBA" id="ARBA00022517"/>
    </source>
</evidence>
<dbReference type="GO" id="GO:0006364">
    <property type="term" value="P:rRNA processing"/>
    <property type="evidence" value="ECO:0007669"/>
    <property type="project" value="UniProtKB-UniRule"/>
</dbReference>
<dbReference type="PANTHER" id="PTHR33692">
    <property type="entry name" value="RIBOSOME MATURATION FACTOR RIMM"/>
    <property type="match status" value="1"/>
</dbReference>
<evidence type="ECO:0000256" key="5">
    <source>
        <dbReference type="HAMAP-Rule" id="MF_00014"/>
    </source>
</evidence>
<dbReference type="PANTHER" id="PTHR33692:SF1">
    <property type="entry name" value="RIBOSOME MATURATION FACTOR RIMM"/>
    <property type="match status" value="1"/>
</dbReference>
<proteinExistence type="inferred from homology"/>
<dbReference type="PATRIC" id="fig|915437.3.peg.126"/>
<dbReference type="GO" id="GO:0005840">
    <property type="term" value="C:ribosome"/>
    <property type="evidence" value="ECO:0007669"/>
    <property type="project" value="InterPro"/>
</dbReference>
<dbReference type="NCBIfam" id="TIGR02273">
    <property type="entry name" value="16S_RimM"/>
    <property type="match status" value="1"/>
</dbReference>
<dbReference type="EMBL" id="JFBU01000001">
    <property type="protein sequence ID" value="EXG83161.1"/>
    <property type="molecule type" value="Genomic_DNA"/>
</dbReference>
<feature type="domain" description="Ribosome maturation factor RimM PRC barrel" evidence="7">
    <location>
        <begin position="109"/>
        <end position="176"/>
    </location>
</feature>
<dbReference type="InterPro" id="IPR056792">
    <property type="entry name" value="PRC_RimM"/>
</dbReference>
<evidence type="ECO:0000256" key="4">
    <source>
        <dbReference type="ARBA" id="ARBA00023186"/>
    </source>
</evidence>
<dbReference type="Gene3D" id="2.30.30.240">
    <property type="entry name" value="PRC-barrel domain"/>
    <property type="match status" value="1"/>
</dbReference>
<evidence type="ECO:0000313" key="8">
    <source>
        <dbReference type="EMBL" id="EXG83161.1"/>
    </source>
</evidence>
<dbReference type="GO" id="GO:0042274">
    <property type="term" value="P:ribosomal small subunit biogenesis"/>
    <property type="evidence" value="ECO:0007669"/>
    <property type="project" value="UniProtKB-UniRule"/>
</dbReference>
<dbReference type="GO" id="GO:0043022">
    <property type="term" value="F:ribosome binding"/>
    <property type="evidence" value="ECO:0007669"/>
    <property type="project" value="InterPro"/>
</dbReference>
<evidence type="ECO:0000313" key="9">
    <source>
        <dbReference type="Proteomes" id="UP000053380"/>
    </source>
</evidence>
<keyword evidence="1 5" id="KW-0963">Cytoplasm</keyword>
<evidence type="ECO:0000256" key="3">
    <source>
        <dbReference type="ARBA" id="ARBA00022552"/>
    </source>
</evidence>
<dbReference type="InterPro" id="IPR002676">
    <property type="entry name" value="RimM_N"/>
</dbReference>
<dbReference type="Gene3D" id="2.40.30.60">
    <property type="entry name" value="RimM"/>
    <property type="match status" value="1"/>
</dbReference>
<keyword evidence="3 5" id="KW-0698">rRNA processing</keyword>
<dbReference type="Proteomes" id="UP000053380">
    <property type="component" value="Unassembled WGS sequence"/>
</dbReference>
<dbReference type="Pfam" id="PF01782">
    <property type="entry name" value="RimM"/>
    <property type="match status" value="1"/>
</dbReference>
<protein>
    <recommendedName>
        <fullName evidence="5">Ribosome maturation factor RimM</fullName>
    </recommendedName>
</protein>
<dbReference type="SUPFAM" id="SSF50447">
    <property type="entry name" value="Translation proteins"/>
    <property type="match status" value="1"/>
</dbReference>
<evidence type="ECO:0000259" key="6">
    <source>
        <dbReference type="Pfam" id="PF01782"/>
    </source>
</evidence>
<dbReference type="RefSeq" id="WP_037282432.1">
    <property type="nucleotide sequence ID" value="NZ_KK073875.1"/>
</dbReference>
<dbReference type="SUPFAM" id="SSF50346">
    <property type="entry name" value="PRC-barrel domain"/>
    <property type="match status" value="1"/>
</dbReference>
<dbReference type="HAMAP" id="MF_00014">
    <property type="entry name" value="Ribosome_mat_RimM"/>
    <property type="match status" value="1"/>
</dbReference>
<dbReference type="HOGENOM" id="CLU_077636_3_1_9"/>
<comment type="caution">
    <text evidence="8">The sequence shown here is derived from an EMBL/GenBank/DDBJ whole genome shotgun (WGS) entry which is preliminary data.</text>
</comment>
<keyword evidence="2 5" id="KW-0690">Ribosome biogenesis</keyword>
<dbReference type="InterPro" id="IPR011033">
    <property type="entry name" value="PRC_barrel-like_sf"/>
</dbReference>
<sequence length="178" mass="19939">MTNSNTQQDFLSVGKVANTHGVRGELKVFPFTDFPELRFAQGKELLLISPEDGKALKVKVVSAREQKTVYIVKLEGYDNINQVEKYKGWEIKVPKEEAVAAEDNAYYFHEIIGCTVLSEEGEELGIITDILTPGANDVWVVKRKGGKELLIPFIESVVKEVNVAEKKVRIEVMEGLLD</sequence>
<dbReference type="GO" id="GO:0005737">
    <property type="term" value="C:cytoplasm"/>
    <property type="evidence" value="ECO:0007669"/>
    <property type="project" value="UniProtKB-SubCell"/>
</dbReference>
<comment type="function">
    <text evidence="5">An accessory protein needed during the final step in the assembly of 30S ribosomal subunit, possibly for assembly of the head region. Essential for efficient processing of 16S rRNA. May be needed both before and after RbfA during the maturation of 16S rRNA. It has affinity for free ribosomal 30S subunits but not for 70S ribosomes.</text>
</comment>
<accession>A0A011AMF8</accession>
<name>A0A011AMF8_9BACL</name>
<dbReference type="Pfam" id="PF24986">
    <property type="entry name" value="PRC_RimM"/>
    <property type="match status" value="1"/>
</dbReference>
<evidence type="ECO:0000256" key="1">
    <source>
        <dbReference type="ARBA" id="ARBA00022490"/>
    </source>
</evidence>
<comment type="domain">
    <text evidence="5">The PRC barrel domain binds ribosomal protein uS19.</text>
</comment>
<dbReference type="InterPro" id="IPR036976">
    <property type="entry name" value="RimM_N_sf"/>
</dbReference>
<keyword evidence="9" id="KW-1185">Reference proteome</keyword>
<gene>
    <name evidence="5" type="primary">rimM</name>
    <name evidence="8" type="ORF">SacsacDRAFT_0126</name>
</gene>
<keyword evidence="4 5" id="KW-0143">Chaperone</keyword>
<dbReference type="InterPro" id="IPR011961">
    <property type="entry name" value="RimM"/>
</dbReference>
<organism evidence="8 9">
    <name type="scientific">Saccharibacillus sacchari DSM 19268</name>
    <dbReference type="NCBI Taxonomy" id="915437"/>
    <lineage>
        <taxon>Bacteria</taxon>
        <taxon>Bacillati</taxon>
        <taxon>Bacillota</taxon>
        <taxon>Bacilli</taxon>
        <taxon>Bacillales</taxon>
        <taxon>Paenibacillaceae</taxon>
        <taxon>Saccharibacillus</taxon>
    </lineage>
</organism>
<dbReference type="AlphaFoldDB" id="A0A011AMF8"/>